<accession>A0ACB8TDT2</accession>
<reference evidence="1" key="1">
    <citation type="submission" date="2021-03" db="EMBL/GenBank/DDBJ databases">
        <authorList>
            <consortium name="DOE Joint Genome Institute"/>
            <person name="Ahrendt S."/>
            <person name="Looney B.P."/>
            <person name="Miyauchi S."/>
            <person name="Morin E."/>
            <person name="Drula E."/>
            <person name="Courty P.E."/>
            <person name="Chicoki N."/>
            <person name="Fauchery L."/>
            <person name="Kohler A."/>
            <person name="Kuo A."/>
            <person name="Labutti K."/>
            <person name="Pangilinan J."/>
            <person name="Lipzen A."/>
            <person name="Riley R."/>
            <person name="Andreopoulos W."/>
            <person name="He G."/>
            <person name="Johnson J."/>
            <person name="Barry K.W."/>
            <person name="Grigoriev I.V."/>
            <person name="Nagy L."/>
            <person name="Hibbett D."/>
            <person name="Henrissat B."/>
            <person name="Matheny P.B."/>
            <person name="Labbe J."/>
            <person name="Martin F."/>
        </authorList>
    </citation>
    <scope>NUCLEOTIDE SEQUENCE</scope>
    <source>
        <strain evidence="1">HHB10654</strain>
    </source>
</reference>
<keyword evidence="2" id="KW-1185">Reference proteome</keyword>
<reference evidence="1" key="2">
    <citation type="journal article" date="2022" name="New Phytol.">
        <title>Evolutionary transition to the ectomycorrhizal habit in the genomes of a hyperdiverse lineage of mushroom-forming fungi.</title>
        <authorList>
            <person name="Looney B."/>
            <person name="Miyauchi S."/>
            <person name="Morin E."/>
            <person name="Drula E."/>
            <person name="Courty P.E."/>
            <person name="Kohler A."/>
            <person name="Kuo A."/>
            <person name="LaButti K."/>
            <person name="Pangilinan J."/>
            <person name="Lipzen A."/>
            <person name="Riley R."/>
            <person name="Andreopoulos W."/>
            <person name="He G."/>
            <person name="Johnson J."/>
            <person name="Nolan M."/>
            <person name="Tritt A."/>
            <person name="Barry K.W."/>
            <person name="Grigoriev I.V."/>
            <person name="Nagy L.G."/>
            <person name="Hibbett D."/>
            <person name="Henrissat B."/>
            <person name="Matheny P.B."/>
            <person name="Labbe J."/>
            <person name="Martin F.M."/>
        </authorList>
    </citation>
    <scope>NUCLEOTIDE SEQUENCE</scope>
    <source>
        <strain evidence="1">HHB10654</strain>
    </source>
</reference>
<organism evidence="1 2">
    <name type="scientific">Artomyces pyxidatus</name>
    <dbReference type="NCBI Taxonomy" id="48021"/>
    <lineage>
        <taxon>Eukaryota</taxon>
        <taxon>Fungi</taxon>
        <taxon>Dikarya</taxon>
        <taxon>Basidiomycota</taxon>
        <taxon>Agaricomycotina</taxon>
        <taxon>Agaricomycetes</taxon>
        <taxon>Russulales</taxon>
        <taxon>Auriscalpiaceae</taxon>
        <taxon>Artomyces</taxon>
    </lineage>
</organism>
<dbReference type="EMBL" id="MU277192">
    <property type="protein sequence ID" value="KAI0066589.1"/>
    <property type="molecule type" value="Genomic_DNA"/>
</dbReference>
<evidence type="ECO:0000313" key="1">
    <source>
        <dbReference type="EMBL" id="KAI0066589.1"/>
    </source>
</evidence>
<name>A0ACB8TDT2_9AGAM</name>
<proteinExistence type="predicted"/>
<evidence type="ECO:0000313" key="2">
    <source>
        <dbReference type="Proteomes" id="UP000814140"/>
    </source>
</evidence>
<gene>
    <name evidence="1" type="ORF">BV25DRAFT_1912647</name>
</gene>
<protein>
    <submittedName>
        <fullName evidence="1">Uncharacterized protein</fullName>
    </submittedName>
</protein>
<dbReference type="Proteomes" id="UP000814140">
    <property type="component" value="Unassembled WGS sequence"/>
</dbReference>
<sequence length="360" mass="39501">MLILPFLLLFFGVNLLSPTAPIVNQIFSILTLQTSSSFYLPLITSSSLTFDRSPRPYPHEVWTPTRVFSESAPASLVSMFPQPQDLNLRTFMARHLTAVCLAAIVVGVKVSKKASNKVTVADDVQGTSSHAVGAGNRNFITGLPSPASSPLVVLTPLPPINAELATPLTSNADLQPPVAFSRTRFSHAINPSLNNPAVPSVSQYLVDSSDESGGDGNIPNTVERSESSLDVVARPIANTPDVTQIGQKEDDGPPWQSVSGFDLQIRIYNNQICTRPIPGRRWRLITSTQDLIRDKYPDLVDNGFRGYKSCGPLMNLREETDEEVALMDQGFTVGDWSSFWLPSAVHPRRQVIKSRRRKHV</sequence>
<comment type="caution">
    <text evidence="1">The sequence shown here is derived from an EMBL/GenBank/DDBJ whole genome shotgun (WGS) entry which is preliminary data.</text>
</comment>